<sequence length="110" mass="13224">MKNKNIRVLWLTLMLVVFIIPHISNVLHFVVVEHEFGKRSSDLEYVNSNTIHFCEQHIFKLSPLTAIDLFRWNVWTPQVYSYVMDLYKINSFDTFYNFIYQRGPPIVKVR</sequence>
<proteinExistence type="predicted"/>
<comment type="caution">
    <text evidence="1">The sequence shown here is derived from an EMBL/GenBank/DDBJ whole genome shotgun (WGS) entry which is preliminary data.</text>
</comment>
<dbReference type="EMBL" id="FOFY01000001">
    <property type="protein sequence ID" value="SEP96415.1"/>
    <property type="molecule type" value="Genomic_DNA"/>
</dbReference>
<protein>
    <submittedName>
        <fullName evidence="1">Uncharacterized protein</fullName>
    </submittedName>
</protein>
<name>A0AAJ5BCG1_MYRPR</name>
<reference evidence="1 2" key="1">
    <citation type="submission" date="2016-10" db="EMBL/GenBank/DDBJ databases">
        <authorList>
            <person name="Varghese N."/>
            <person name="Submissions S."/>
        </authorList>
    </citation>
    <scope>NUCLEOTIDE SEQUENCE [LARGE SCALE GENOMIC DNA]</scope>
    <source>
        <strain evidence="2">DSM 19823 / KCTC 23066 / CCTCC M 208030 / D25</strain>
    </source>
</reference>
<dbReference type="AlphaFoldDB" id="A0AAJ5BCG1"/>
<gene>
    <name evidence="1" type="ORF">SAMN04488089_101206</name>
</gene>
<keyword evidence="2" id="KW-1185">Reference proteome</keyword>
<organism evidence="1 2">
    <name type="scientific">Myroides profundi</name>
    <dbReference type="NCBI Taxonomy" id="480520"/>
    <lineage>
        <taxon>Bacteria</taxon>
        <taxon>Pseudomonadati</taxon>
        <taxon>Bacteroidota</taxon>
        <taxon>Flavobacteriia</taxon>
        <taxon>Flavobacteriales</taxon>
        <taxon>Flavobacteriaceae</taxon>
        <taxon>Myroides</taxon>
    </lineage>
</organism>
<dbReference type="Proteomes" id="UP000183496">
    <property type="component" value="Unassembled WGS sequence"/>
</dbReference>
<evidence type="ECO:0000313" key="1">
    <source>
        <dbReference type="EMBL" id="SEP96415.1"/>
    </source>
</evidence>
<evidence type="ECO:0000313" key="2">
    <source>
        <dbReference type="Proteomes" id="UP000183496"/>
    </source>
</evidence>
<accession>A0AAJ5BCG1</accession>
<dbReference type="RefSeq" id="WP_052472618.1">
    <property type="nucleotide sequence ID" value="NZ_CP010817.1"/>
</dbReference>